<keyword evidence="3" id="KW-1003">Cell membrane</keyword>
<feature type="transmembrane region" description="Helical" evidence="7">
    <location>
        <begin position="352"/>
        <end position="374"/>
    </location>
</feature>
<keyword evidence="2" id="KW-0813">Transport</keyword>
<organism evidence="8 9">
    <name type="scientific">Maritimibacter alkaliphilus HTCC2654</name>
    <dbReference type="NCBI Taxonomy" id="314271"/>
    <lineage>
        <taxon>Bacteria</taxon>
        <taxon>Pseudomonadati</taxon>
        <taxon>Pseudomonadota</taxon>
        <taxon>Alphaproteobacteria</taxon>
        <taxon>Rhodobacterales</taxon>
        <taxon>Roseobacteraceae</taxon>
        <taxon>Maritimibacter</taxon>
    </lineage>
</organism>
<keyword evidence="6 7" id="KW-0472">Membrane</keyword>
<keyword evidence="5 7" id="KW-1133">Transmembrane helix</keyword>
<dbReference type="CDD" id="cd06173">
    <property type="entry name" value="MFS_MefA_like"/>
    <property type="match status" value="1"/>
</dbReference>
<evidence type="ECO:0000256" key="7">
    <source>
        <dbReference type="SAM" id="Phobius"/>
    </source>
</evidence>
<dbReference type="Gene3D" id="1.20.1250.20">
    <property type="entry name" value="MFS general substrate transporter like domains"/>
    <property type="match status" value="1"/>
</dbReference>
<dbReference type="RefSeq" id="WP_008334127.1">
    <property type="nucleotide sequence ID" value="NZ_CH902578.1"/>
</dbReference>
<evidence type="ECO:0000256" key="5">
    <source>
        <dbReference type="ARBA" id="ARBA00022989"/>
    </source>
</evidence>
<evidence type="ECO:0000256" key="6">
    <source>
        <dbReference type="ARBA" id="ARBA00023136"/>
    </source>
</evidence>
<dbReference type="HOGENOM" id="CLU_034180_11_2_5"/>
<dbReference type="EMBL" id="AAMT01000021">
    <property type="protein sequence ID" value="EAQ10970.1"/>
    <property type="molecule type" value="Genomic_DNA"/>
</dbReference>
<dbReference type="eggNOG" id="COG2814">
    <property type="taxonomic scope" value="Bacteria"/>
</dbReference>
<dbReference type="InterPro" id="IPR010290">
    <property type="entry name" value="TM_effector"/>
</dbReference>
<evidence type="ECO:0000256" key="3">
    <source>
        <dbReference type="ARBA" id="ARBA00022475"/>
    </source>
</evidence>
<dbReference type="STRING" id="314271.RB2654_17911"/>
<evidence type="ECO:0000313" key="8">
    <source>
        <dbReference type="EMBL" id="EAQ10970.1"/>
    </source>
</evidence>
<accession>A3VL51</accession>
<feature type="transmembrane region" description="Helical" evidence="7">
    <location>
        <begin position="52"/>
        <end position="77"/>
    </location>
</feature>
<feature type="transmembrane region" description="Helical" evidence="7">
    <location>
        <begin position="263"/>
        <end position="284"/>
    </location>
</feature>
<reference evidence="8 9" key="1">
    <citation type="journal article" date="2010" name="J. Bacteriol.">
        <title>Genome sequences of Pelagibaca bermudensis HTCC2601T and Maritimibacter alkaliphilus HTCC2654T, the type strains of two marine Roseobacter genera.</title>
        <authorList>
            <person name="Thrash J.C."/>
            <person name="Cho J.C."/>
            <person name="Ferriera S."/>
            <person name="Johnson J."/>
            <person name="Vergin K.L."/>
            <person name="Giovannoni S.J."/>
        </authorList>
    </citation>
    <scope>NUCLEOTIDE SEQUENCE [LARGE SCALE GENOMIC DNA]</scope>
    <source>
        <strain evidence="8 9">HTCC2654</strain>
    </source>
</reference>
<feature type="transmembrane region" description="Helical" evidence="7">
    <location>
        <begin position="175"/>
        <end position="198"/>
    </location>
</feature>
<gene>
    <name evidence="8" type="ORF">RB2654_17911</name>
</gene>
<feature type="transmembrane region" description="Helical" evidence="7">
    <location>
        <begin position="296"/>
        <end position="315"/>
    </location>
</feature>
<comment type="caution">
    <text evidence="8">The sequence shown here is derived from an EMBL/GenBank/DDBJ whole genome shotgun (WGS) entry which is preliminary data.</text>
</comment>
<feature type="transmembrane region" description="Helical" evidence="7">
    <location>
        <begin position="380"/>
        <end position="400"/>
    </location>
</feature>
<dbReference type="Pfam" id="PF05977">
    <property type="entry name" value="MFS_3"/>
    <property type="match status" value="1"/>
</dbReference>
<keyword evidence="9" id="KW-1185">Reference proteome</keyword>
<sequence length="405" mass="43196">MTDIPDIPEASERALSYPQFRRFYVGAVSGTNGGWVSRILMSWLAWDLTHSATFVGVIAATTLLPVAIFGPFFGAVIDRMSTRLAFRRVAFAMMGAPALLITLMLLDVLTAPALFFVSLTFGTVMSCYHPVRQSLGPRLVERPAIGSVVALSALNFNIGRLLAPALGGMLIAEFGTLPAACLALVMTIPNVVIAPTLIPREGDHSGHGRMIDDLSEGFRVVWQRWPIRRSILLAVAALGILRGFPEIMAVLADGVFERGAAGLGLLTSCVGGGALIAAVFQVVAGNRLVRHRLLRFALIWVGFAGILGTAFAPSFNWALPPAAAIGFASTYVGVSLQIGVQARLEDELRGRVMSIWMLANTGSTAALAFLLSAFTEWQSIGFAVVTLLTLCAVATLAIWMRPVGD</sequence>
<proteinExistence type="predicted"/>
<protein>
    <submittedName>
        <fullName evidence="8">Putative membrane protein</fullName>
    </submittedName>
</protein>
<evidence type="ECO:0000256" key="1">
    <source>
        <dbReference type="ARBA" id="ARBA00004651"/>
    </source>
</evidence>
<evidence type="ECO:0000313" key="9">
    <source>
        <dbReference type="Proteomes" id="UP000002931"/>
    </source>
</evidence>
<dbReference type="PANTHER" id="PTHR23513:SF11">
    <property type="entry name" value="STAPHYLOFERRIN A TRANSPORTER"/>
    <property type="match status" value="1"/>
</dbReference>
<comment type="subcellular location">
    <subcellularLocation>
        <location evidence="1">Cell membrane</location>
        <topology evidence="1">Multi-pass membrane protein</topology>
    </subcellularLocation>
</comment>
<dbReference type="OrthoDB" id="9809918at2"/>
<keyword evidence="4 7" id="KW-0812">Transmembrane</keyword>
<dbReference type="Proteomes" id="UP000002931">
    <property type="component" value="Unassembled WGS sequence"/>
</dbReference>
<dbReference type="AlphaFoldDB" id="A3VL51"/>
<feature type="transmembrane region" description="Helical" evidence="7">
    <location>
        <begin position="231"/>
        <end position="251"/>
    </location>
</feature>
<dbReference type="PANTHER" id="PTHR23513">
    <property type="entry name" value="INTEGRAL MEMBRANE EFFLUX PROTEIN-RELATED"/>
    <property type="match status" value="1"/>
</dbReference>
<evidence type="ECO:0000256" key="2">
    <source>
        <dbReference type="ARBA" id="ARBA00022448"/>
    </source>
</evidence>
<evidence type="ECO:0000256" key="4">
    <source>
        <dbReference type="ARBA" id="ARBA00022692"/>
    </source>
</evidence>
<dbReference type="SUPFAM" id="SSF103473">
    <property type="entry name" value="MFS general substrate transporter"/>
    <property type="match status" value="1"/>
</dbReference>
<name>A3VL51_9RHOB</name>
<feature type="transmembrane region" description="Helical" evidence="7">
    <location>
        <begin position="23"/>
        <end position="46"/>
    </location>
</feature>
<feature type="transmembrane region" description="Helical" evidence="7">
    <location>
        <begin position="89"/>
        <end position="106"/>
    </location>
</feature>
<dbReference type="InterPro" id="IPR036259">
    <property type="entry name" value="MFS_trans_sf"/>
</dbReference>
<dbReference type="GO" id="GO:0005886">
    <property type="term" value="C:plasma membrane"/>
    <property type="evidence" value="ECO:0007669"/>
    <property type="project" value="UniProtKB-SubCell"/>
</dbReference>
<feature type="transmembrane region" description="Helical" evidence="7">
    <location>
        <begin position="321"/>
        <end position="340"/>
    </location>
</feature>